<dbReference type="InterPro" id="IPR005171">
    <property type="entry name" value="Cyt_c_oxidase_su4_prok"/>
</dbReference>
<evidence type="ECO:0000256" key="1">
    <source>
        <dbReference type="ARBA" id="ARBA00004651"/>
    </source>
</evidence>
<feature type="transmembrane region" description="Helical" evidence="6">
    <location>
        <begin position="86"/>
        <end position="106"/>
    </location>
</feature>
<organism evidence="7 8">
    <name type="scientific">Paludibacterium denitrificans</name>
    <dbReference type="NCBI Taxonomy" id="2675226"/>
    <lineage>
        <taxon>Bacteria</taxon>
        <taxon>Pseudomonadati</taxon>
        <taxon>Pseudomonadota</taxon>
        <taxon>Betaproteobacteria</taxon>
        <taxon>Neisseriales</taxon>
        <taxon>Chromobacteriaceae</taxon>
        <taxon>Paludibacterium</taxon>
    </lineage>
</organism>
<dbReference type="AlphaFoldDB" id="A0A844GAA3"/>
<gene>
    <name evidence="7" type="ORF">GKE73_00215</name>
</gene>
<evidence type="ECO:0000256" key="4">
    <source>
        <dbReference type="ARBA" id="ARBA00022989"/>
    </source>
</evidence>
<accession>A0A844GAA3</accession>
<keyword evidence="8" id="KW-1185">Reference proteome</keyword>
<dbReference type="GO" id="GO:0005886">
    <property type="term" value="C:plasma membrane"/>
    <property type="evidence" value="ECO:0007669"/>
    <property type="project" value="UniProtKB-SubCell"/>
</dbReference>
<proteinExistence type="predicted"/>
<keyword evidence="3 6" id="KW-0812">Transmembrane</keyword>
<dbReference type="Proteomes" id="UP000446658">
    <property type="component" value="Unassembled WGS sequence"/>
</dbReference>
<evidence type="ECO:0000313" key="7">
    <source>
        <dbReference type="EMBL" id="MTD32290.1"/>
    </source>
</evidence>
<evidence type="ECO:0000256" key="3">
    <source>
        <dbReference type="ARBA" id="ARBA00022692"/>
    </source>
</evidence>
<evidence type="ECO:0008006" key="9">
    <source>
        <dbReference type="Google" id="ProtNLM"/>
    </source>
</evidence>
<dbReference type="RefSeq" id="WP_230368639.1">
    <property type="nucleotide sequence ID" value="NZ_WLYX01000001.1"/>
</dbReference>
<sequence>MVKPLSGIKDGGQGATYAVLMNYPSSTRQFLLWLWLSGLTVMAALLAEQNLSLRHGVLAPLVLLLAGIKGFTVIEHYMGLRYAPRWLRLLVHGWLLLVTGLLILSFY</sequence>
<dbReference type="Pfam" id="PF03626">
    <property type="entry name" value="COX4_pro"/>
    <property type="match status" value="1"/>
</dbReference>
<reference evidence="7 8" key="1">
    <citation type="submission" date="2019-11" db="EMBL/GenBank/DDBJ databases">
        <title>Draft genome sequence of Paludibacterium sp. dN18-1.</title>
        <authorList>
            <person name="Im W.-T."/>
        </authorList>
    </citation>
    <scope>NUCLEOTIDE SEQUENCE [LARGE SCALE GENOMIC DNA]</scope>
    <source>
        <strain evidence="8">dN 18-1</strain>
    </source>
</reference>
<feature type="transmembrane region" description="Helical" evidence="6">
    <location>
        <begin position="53"/>
        <end position="74"/>
    </location>
</feature>
<keyword evidence="5 6" id="KW-0472">Membrane</keyword>
<feature type="transmembrane region" description="Helical" evidence="6">
    <location>
        <begin position="30"/>
        <end position="47"/>
    </location>
</feature>
<dbReference type="EMBL" id="WLYX01000001">
    <property type="protein sequence ID" value="MTD32290.1"/>
    <property type="molecule type" value="Genomic_DNA"/>
</dbReference>
<comment type="subcellular location">
    <subcellularLocation>
        <location evidence="1">Cell membrane</location>
        <topology evidence="1">Multi-pass membrane protein</topology>
    </subcellularLocation>
</comment>
<evidence type="ECO:0000256" key="5">
    <source>
        <dbReference type="ARBA" id="ARBA00023136"/>
    </source>
</evidence>
<evidence type="ECO:0000256" key="6">
    <source>
        <dbReference type="SAM" id="Phobius"/>
    </source>
</evidence>
<evidence type="ECO:0000256" key="2">
    <source>
        <dbReference type="ARBA" id="ARBA00022475"/>
    </source>
</evidence>
<keyword evidence="4 6" id="KW-1133">Transmembrane helix</keyword>
<protein>
    <recommendedName>
        <fullName evidence="9">Cytochrome C oxidase subunit IV</fullName>
    </recommendedName>
</protein>
<evidence type="ECO:0000313" key="8">
    <source>
        <dbReference type="Proteomes" id="UP000446658"/>
    </source>
</evidence>
<name>A0A844GAA3_9NEIS</name>
<comment type="caution">
    <text evidence="7">The sequence shown here is derived from an EMBL/GenBank/DDBJ whole genome shotgun (WGS) entry which is preliminary data.</text>
</comment>
<keyword evidence="2" id="KW-1003">Cell membrane</keyword>